<proteinExistence type="inferred from homology"/>
<dbReference type="GO" id="GO:0016616">
    <property type="term" value="F:oxidoreductase activity, acting on the CH-OH group of donors, NAD or NADP as acceptor"/>
    <property type="evidence" value="ECO:0007669"/>
    <property type="project" value="TreeGrafter"/>
</dbReference>
<dbReference type="EMBL" id="KZ110603">
    <property type="protein sequence ID" value="OSX58890.1"/>
    <property type="molecule type" value="Genomic_DNA"/>
</dbReference>
<keyword evidence="1" id="KW-0560">Oxidoreductase</keyword>
<dbReference type="InterPro" id="IPR050425">
    <property type="entry name" value="NAD(P)_dehydrat-like"/>
</dbReference>
<dbReference type="Gene3D" id="3.40.50.720">
    <property type="entry name" value="NAD(P)-binding Rossmann-like Domain"/>
    <property type="match status" value="1"/>
</dbReference>
<dbReference type="RefSeq" id="XP_024335684.1">
    <property type="nucleotide sequence ID" value="XM_024486541.1"/>
</dbReference>
<dbReference type="Proteomes" id="UP000194127">
    <property type="component" value="Unassembled WGS sequence"/>
</dbReference>
<dbReference type="InterPro" id="IPR001509">
    <property type="entry name" value="Epimerase_deHydtase"/>
</dbReference>
<dbReference type="PANTHER" id="PTHR10366:SF564">
    <property type="entry name" value="STEROL-4-ALPHA-CARBOXYLATE 3-DEHYDROGENASE, DECARBOXYLATING"/>
    <property type="match status" value="1"/>
</dbReference>
<evidence type="ECO:0000313" key="5">
    <source>
        <dbReference type="Proteomes" id="UP000194127"/>
    </source>
</evidence>
<dbReference type="Pfam" id="PF01370">
    <property type="entry name" value="Epimerase"/>
    <property type="match status" value="1"/>
</dbReference>
<protein>
    <recommendedName>
        <fullName evidence="3">NAD-dependent epimerase/dehydratase domain-containing protein</fullName>
    </recommendedName>
</protein>
<evidence type="ECO:0000259" key="3">
    <source>
        <dbReference type="Pfam" id="PF01370"/>
    </source>
</evidence>
<name>A0A1X6MRI1_9APHY</name>
<dbReference type="OrthoDB" id="2735536at2759"/>
<dbReference type="STRING" id="670580.A0A1X6MRI1"/>
<feature type="domain" description="NAD-dependent epimerase/dehydratase" evidence="3">
    <location>
        <begin position="9"/>
        <end position="267"/>
    </location>
</feature>
<dbReference type="GeneID" id="36331490"/>
<gene>
    <name evidence="4" type="ORF">POSPLADRAFT_1151488</name>
</gene>
<keyword evidence="5" id="KW-1185">Reference proteome</keyword>
<dbReference type="GO" id="GO:0032259">
    <property type="term" value="P:methylation"/>
    <property type="evidence" value="ECO:0007669"/>
    <property type="project" value="InterPro"/>
</dbReference>
<sequence length="346" mass="37528">MPTISSGKVLVTGANGFVATWVVYSLLEHGYSVRASVRSEGKGAHLCKIFASYGDKFELAIVPDITSPGAFDEAVKGVDAIEHTASPVHLNADDPDEFIVPAVKGTIGVLESALAHGTSVKRVVYTSSCVSILRIPEQPTVFSEKDWNEQAVEDVKANGRNATGLSKYSASKVLAERAAWEFVEKNKARIAWDLVVVNPPYVFGPTLNEVDKPESLHSSMDEWFKAVCGGIYNTAPWGSDGGPDYIDVRDLALAHVLAIQKEGAGGERLIISSGPWKWQNFTIAGRKIGAAIPAGNTSYDPAKATHLIMYDASKAPKVLGIRYRSIDETTRDILEDYKARGWVKFD</sequence>
<evidence type="ECO:0000256" key="1">
    <source>
        <dbReference type="ARBA" id="ARBA00023002"/>
    </source>
</evidence>
<evidence type="ECO:0000256" key="2">
    <source>
        <dbReference type="ARBA" id="ARBA00023445"/>
    </source>
</evidence>
<comment type="similarity">
    <text evidence="2">Belongs to the NAD(P)-dependent epimerase/dehydratase family. Dihydroflavonol-4-reductase subfamily.</text>
</comment>
<dbReference type="PROSITE" id="PS00092">
    <property type="entry name" value="N6_MTASE"/>
    <property type="match status" value="1"/>
</dbReference>
<dbReference type="GO" id="GO:0008168">
    <property type="term" value="F:methyltransferase activity"/>
    <property type="evidence" value="ECO:0007669"/>
    <property type="project" value="InterPro"/>
</dbReference>
<dbReference type="InterPro" id="IPR002052">
    <property type="entry name" value="DNA_methylase_N6_adenine_CS"/>
</dbReference>
<dbReference type="SUPFAM" id="SSF51735">
    <property type="entry name" value="NAD(P)-binding Rossmann-fold domains"/>
    <property type="match status" value="1"/>
</dbReference>
<accession>A0A1X6MRI1</accession>
<dbReference type="GO" id="GO:0003676">
    <property type="term" value="F:nucleic acid binding"/>
    <property type="evidence" value="ECO:0007669"/>
    <property type="project" value="InterPro"/>
</dbReference>
<reference evidence="4 5" key="1">
    <citation type="submission" date="2017-04" db="EMBL/GenBank/DDBJ databases">
        <title>Genome Sequence of the Model Brown-Rot Fungus Postia placenta SB12.</title>
        <authorList>
            <consortium name="DOE Joint Genome Institute"/>
            <person name="Gaskell J."/>
            <person name="Kersten P."/>
            <person name="Larrondo L.F."/>
            <person name="Canessa P."/>
            <person name="Martinez D."/>
            <person name="Hibbett D."/>
            <person name="Schmoll M."/>
            <person name="Kubicek C.P."/>
            <person name="Martinez A.T."/>
            <person name="Yadav J."/>
            <person name="Master E."/>
            <person name="Magnuson J.K."/>
            <person name="James T."/>
            <person name="Yaver D."/>
            <person name="Berka R."/>
            <person name="Labutti K."/>
            <person name="Lipzen A."/>
            <person name="Aerts A."/>
            <person name="Barry K."/>
            <person name="Henrissat B."/>
            <person name="Blanchette R."/>
            <person name="Grigoriev I."/>
            <person name="Cullen D."/>
        </authorList>
    </citation>
    <scope>NUCLEOTIDE SEQUENCE [LARGE SCALE GENOMIC DNA]</scope>
    <source>
        <strain evidence="4 5">MAD-698-R-SB12</strain>
    </source>
</reference>
<dbReference type="PANTHER" id="PTHR10366">
    <property type="entry name" value="NAD DEPENDENT EPIMERASE/DEHYDRATASE"/>
    <property type="match status" value="1"/>
</dbReference>
<evidence type="ECO:0000313" key="4">
    <source>
        <dbReference type="EMBL" id="OSX58890.1"/>
    </source>
</evidence>
<dbReference type="AlphaFoldDB" id="A0A1X6MRI1"/>
<organism evidence="4 5">
    <name type="scientific">Postia placenta MAD-698-R-SB12</name>
    <dbReference type="NCBI Taxonomy" id="670580"/>
    <lineage>
        <taxon>Eukaryota</taxon>
        <taxon>Fungi</taxon>
        <taxon>Dikarya</taxon>
        <taxon>Basidiomycota</taxon>
        <taxon>Agaricomycotina</taxon>
        <taxon>Agaricomycetes</taxon>
        <taxon>Polyporales</taxon>
        <taxon>Adustoporiaceae</taxon>
        <taxon>Rhodonia</taxon>
    </lineage>
</organism>
<dbReference type="InterPro" id="IPR036291">
    <property type="entry name" value="NAD(P)-bd_dom_sf"/>
</dbReference>